<comment type="caution">
    <text evidence="3">The sequence shown here is derived from an EMBL/GenBank/DDBJ whole genome shotgun (WGS) entry which is preliminary data.</text>
</comment>
<protein>
    <submittedName>
        <fullName evidence="3">Polysaccharide deacetylase family protein</fullName>
    </submittedName>
</protein>
<organism evidence="3 4">
    <name type="scientific">Pseudonocardia acidicola</name>
    <dbReference type="NCBI Taxonomy" id="2724939"/>
    <lineage>
        <taxon>Bacteria</taxon>
        <taxon>Bacillati</taxon>
        <taxon>Actinomycetota</taxon>
        <taxon>Actinomycetes</taxon>
        <taxon>Pseudonocardiales</taxon>
        <taxon>Pseudonocardiaceae</taxon>
        <taxon>Pseudonocardia</taxon>
    </lineage>
</organism>
<dbReference type="InterPro" id="IPR002509">
    <property type="entry name" value="NODB_dom"/>
</dbReference>
<dbReference type="Gene3D" id="3.20.20.370">
    <property type="entry name" value="Glycoside hydrolase/deacetylase"/>
    <property type="match status" value="1"/>
</dbReference>
<evidence type="ECO:0000256" key="1">
    <source>
        <dbReference type="SAM" id="MobiDB-lite"/>
    </source>
</evidence>
<accession>A0ABX1SDX6</accession>
<dbReference type="RefSeq" id="WP_169381888.1">
    <property type="nucleotide sequence ID" value="NZ_JAAXLA010000022.1"/>
</dbReference>
<dbReference type="InterPro" id="IPR011330">
    <property type="entry name" value="Glyco_hydro/deAcase_b/a-brl"/>
</dbReference>
<reference evidence="3 4" key="1">
    <citation type="submission" date="2020-04" db="EMBL/GenBank/DDBJ databases">
        <authorList>
            <person name="Klaysubun C."/>
            <person name="Duangmal K."/>
            <person name="Lipun K."/>
        </authorList>
    </citation>
    <scope>NUCLEOTIDE SEQUENCE [LARGE SCALE GENOMIC DNA]</scope>
    <source>
        <strain evidence="3 4">K10HN5</strain>
    </source>
</reference>
<dbReference type="EMBL" id="JAAXLA010000022">
    <property type="protein sequence ID" value="NMH98398.1"/>
    <property type="molecule type" value="Genomic_DNA"/>
</dbReference>
<evidence type="ECO:0000313" key="3">
    <source>
        <dbReference type="EMBL" id="NMH98398.1"/>
    </source>
</evidence>
<dbReference type="CDD" id="cd10959">
    <property type="entry name" value="CE4_NodB_like_3"/>
    <property type="match status" value="1"/>
</dbReference>
<dbReference type="PROSITE" id="PS51677">
    <property type="entry name" value="NODB"/>
    <property type="match status" value="1"/>
</dbReference>
<gene>
    <name evidence="3" type="ORF">HF526_13925</name>
</gene>
<feature type="domain" description="NodB homology" evidence="2">
    <location>
        <begin position="35"/>
        <end position="221"/>
    </location>
</feature>
<dbReference type="InterPro" id="IPR050248">
    <property type="entry name" value="Polysacc_deacetylase_ArnD"/>
</dbReference>
<evidence type="ECO:0000313" key="4">
    <source>
        <dbReference type="Proteomes" id="UP000820669"/>
    </source>
</evidence>
<evidence type="ECO:0000259" key="2">
    <source>
        <dbReference type="PROSITE" id="PS51677"/>
    </source>
</evidence>
<dbReference type="PANTHER" id="PTHR10587">
    <property type="entry name" value="GLYCOSYL TRANSFERASE-RELATED"/>
    <property type="match status" value="1"/>
</dbReference>
<feature type="region of interest" description="Disordered" evidence="1">
    <location>
        <begin position="220"/>
        <end position="257"/>
    </location>
</feature>
<dbReference type="PANTHER" id="PTHR10587:SF137">
    <property type="entry name" value="4-DEOXY-4-FORMAMIDO-L-ARABINOSE-PHOSPHOUNDECAPRENOL DEFORMYLASE ARND-RELATED"/>
    <property type="match status" value="1"/>
</dbReference>
<dbReference type="Proteomes" id="UP000820669">
    <property type="component" value="Unassembled WGS sequence"/>
</dbReference>
<name>A0ABX1SDX6_9PSEU</name>
<proteinExistence type="predicted"/>
<dbReference type="SUPFAM" id="SSF88713">
    <property type="entry name" value="Glycoside hydrolase/deacetylase"/>
    <property type="match status" value="1"/>
</dbReference>
<sequence>MVPAGVAAYHLGPAATWLSTVRRWVPALAGQGRPDHVALTFDDGPGPGSTPAVLSVLEALDVRATFFVLGAELARRPELGRAVCAAGHELAVHGWDHRWLLGRPFPRVREDLARCRDLVADLTGRPPVWFRPPYGVLTGDALLAARSLGLRPVLWTAWGRDWAATATARSVVEAVTPGLSGGATLLLHDADHASAPGAWRSTVAALPHIAALAAARGLAPGPLSEHGVGAPRGPSREEDAHPPRFTPVPSASPAESR</sequence>
<dbReference type="Pfam" id="PF01522">
    <property type="entry name" value="Polysacc_deac_1"/>
    <property type="match status" value="1"/>
</dbReference>
<keyword evidence="4" id="KW-1185">Reference proteome</keyword>